<dbReference type="InParanoid" id="F0Z715"/>
<evidence type="ECO:0000313" key="1">
    <source>
        <dbReference type="EMBL" id="EGC40253.1"/>
    </source>
</evidence>
<dbReference type="KEGG" id="dpp:DICPUDRAFT_96294"/>
<dbReference type="GeneID" id="10509139"/>
<dbReference type="VEuPathDB" id="AmoebaDB:DICPUDRAFT_96294"/>
<dbReference type="Proteomes" id="UP000001064">
    <property type="component" value="Unassembled WGS sequence"/>
</dbReference>
<keyword evidence="2" id="KW-1185">Reference proteome</keyword>
<reference evidence="2" key="1">
    <citation type="journal article" date="2011" name="Genome Biol.">
        <title>Comparative genomics of the social amoebae Dictyostelium discoideum and Dictyostelium purpureum.</title>
        <authorList>
            <consortium name="US DOE Joint Genome Institute (JGI-PGF)"/>
            <person name="Sucgang R."/>
            <person name="Kuo A."/>
            <person name="Tian X."/>
            <person name="Salerno W."/>
            <person name="Parikh A."/>
            <person name="Feasley C.L."/>
            <person name="Dalin E."/>
            <person name="Tu H."/>
            <person name="Huang E."/>
            <person name="Barry K."/>
            <person name="Lindquist E."/>
            <person name="Shapiro H."/>
            <person name="Bruce D."/>
            <person name="Schmutz J."/>
            <person name="Salamov A."/>
            <person name="Fey P."/>
            <person name="Gaudet P."/>
            <person name="Anjard C."/>
            <person name="Babu M.M."/>
            <person name="Basu S."/>
            <person name="Bushmanova Y."/>
            <person name="van der Wel H."/>
            <person name="Katoh-Kurasawa M."/>
            <person name="Dinh C."/>
            <person name="Coutinho P.M."/>
            <person name="Saito T."/>
            <person name="Elias M."/>
            <person name="Schaap P."/>
            <person name="Kay R.R."/>
            <person name="Henrissat B."/>
            <person name="Eichinger L."/>
            <person name="Rivero F."/>
            <person name="Putnam N.H."/>
            <person name="West C.M."/>
            <person name="Loomis W.F."/>
            <person name="Chisholm R.L."/>
            <person name="Shaulsky G."/>
            <person name="Strassmann J.E."/>
            <person name="Queller D.C."/>
            <person name="Kuspa A."/>
            <person name="Grigoriev I.V."/>
        </authorList>
    </citation>
    <scope>NUCLEOTIDE SEQUENCE [LARGE SCALE GENOMIC DNA]</scope>
    <source>
        <strain evidence="2">QSDP1</strain>
    </source>
</reference>
<organism evidence="1 2">
    <name type="scientific">Dictyostelium purpureum</name>
    <name type="common">Slime mold</name>
    <dbReference type="NCBI Taxonomy" id="5786"/>
    <lineage>
        <taxon>Eukaryota</taxon>
        <taxon>Amoebozoa</taxon>
        <taxon>Evosea</taxon>
        <taxon>Eumycetozoa</taxon>
        <taxon>Dictyostelia</taxon>
        <taxon>Dictyosteliales</taxon>
        <taxon>Dictyosteliaceae</taxon>
        <taxon>Dictyostelium</taxon>
    </lineage>
</organism>
<gene>
    <name evidence="1" type="ORF">DICPUDRAFT_96294</name>
</gene>
<evidence type="ECO:0000313" key="2">
    <source>
        <dbReference type="Proteomes" id="UP000001064"/>
    </source>
</evidence>
<name>F0Z715_DICPU</name>
<dbReference type="RefSeq" id="XP_003283189.1">
    <property type="nucleotide sequence ID" value="XM_003283141.1"/>
</dbReference>
<accession>F0Z715</accession>
<sequence length="199" mass="23407">MNNKKYKTVYHSEKINSSKNINNSQNRNQENKNILLQLKNNEIQIDKSPFKELSLKDLKLNEIFIKSLEIGDMDTIKLIFSILHTEDNESVDESGKDQYLEIFEYKIKKIELKEIPNSCLFSTELVELVKIIFSHTRETDLPFHTIDNPDLAEYFLTSNVYPLNSLVFTRSCIRKDFSNYYLFDNNKNVKLCFSSSIKK</sequence>
<protein>
    <submittedName>
        <fullName evidence="1">Expressed protein</fullName>
    </submittedName>
</protein>
<proteinExistence type="predicted"/>
<dbReference type="AlphaFoldDB" id="F0Z715"/>
<dbReference type="EMBL" id="GL870944">
    <property type="protein sequence ID" value="EGC40253.1"/>
    <property type="molecule type" value="Genomic_DNA"/>
</dbReference>